<sequence length="106" mass="12105">MSVERHIEATLYFLTSDEGGRGTAVSTGYRGQFYFDNIDVDAQHEYPDVESVQPGDTVRGYFRFYRPEAHLPKMHIGKEFLIREGIRVIAKGVVTRVFNLNSFKAS</sequence>
<reference evidence="7" key="1">
    <citation type="submission" date="2016-10" db="EMBL/GenBank/DDBJ databases">
        <authorList>
            <person name="Varghese N."/>
            <person name="Submissions S."/>
        </authorList>
    </citation>
    <scope>NUCLEOTIDE SEQUENCE [LARGE SCALE GENOMIC DNA]</scope>
    <source>
        <strain evidence="7">DSM 1565</strain>
    </source>
</reference>
<dbReference type="Pfam" id="PF03143">
    <property type="entry name" value="GTP_EFTU_D3"/>
    <property type="match status" value="1"/>
</dbReference>
<dbReference type="EMBL" id="FPCH01000002">
    <property type="protein sequence ID" value="SFV31878.1"/>
    <property type="molecule type" value="Genomic_DNA"/>
</dbReference>
<evidence type="ECO:0000313" key="6">
    <source>
        <dbReference type="EMBL" id="SFV31878.1"/>
    </source>
</evidence>
<dbReference type="PANTHER" id="PTHR43721">
    <property type="entry name" value="ELONGATION FACTOR TU-RELATED"/>
    <property type="match status" value="1"/>
</dbReference>
<dbReference type="InterPro" id="IPR009001">
    <property type="entry name" value="Transl_elong_EF1A/Init_IF2_C"/>
</dbReference>
<dbReference type="OrthoDB" id="9803139at2"/>
<keyword evidence="3" id="KW-0648">Protein biosynthesis</keyword>
<feature type="domain" description="Translation elongation factor EFTu/EF1A C-terminal" evidence="5">
    <location>
        <begin position="4"/>
        <end position="97"/>
    </location>
</feature>
<keyword evidence="2 6" id="KW-0251">Elongation factor</keyword>
<dbReference type="PANTHER" id="PTHR43721:SF22">
    <property type="entry name" value="ELONGATION FACTOR TU, MITOCHONDRIAL"/>
    <property type="match status" value="1"/>
</dbReference>
<dbReference type="SUPFAM" id="SSF50465">
    <property type="entry name" value="EF-Tu/eEF-1alpha/eIF2-gamma C-terminal domain"/>
    <property type="match status" value="1"/>
</dbReference>
<evidence type="ECO:0000256" key="2">
    <source>
        <dbReference type="ARBA" id="ARBA00022768"/>
    </source>
</evidence>
<accession>A0A1I7NB52</accession>
<organism evidence="6 7">
    <name type="scientific">Hyphomicrobium facile</name>
    <dbReference type="NCBI Taxonomy" id="51670"/>
    <lineage>
        <taxon>Bacteria</taxon>
        <taxon>Pseudomonadati</taxon>
        <taxon>Pseudomonadota</taxon>
        <taxon>Alphaproteobacteria</taxon>
        <taxon>Hyphomicrobiales</taxon>
        <taxon>Hyphomicrobiaceae</taxon>
        <taxon>Hyphomicrobium</taxon>
    </lineage>
</organism>
<dbReference type="AlphaFoldDB" id="A0A1I7NB52"/>
<keyword evidence="4" id="KW-0342">GTP-binding</keyword>
<protein>
    <submittedName>
        <fullName evidence="6">Elongation factor Tu C-terminal domain-containing protein</fullName>
    </submittedName>
</protein>
<proteinExistence type="predicted"/>
<keyword evidence="7" id="KW-1185">Reference proteome</keyword>
<evidence type="ECO:0000256" key="1">
    <source>
        <dbReference type="ARBA" id="ARBA00022741"/>
    </source>
</evidence>
<keyword evidence="1" id="KW-0547">Nucleotide-binding</keyword>
<evidence type="ECO:0000313" key="7">
    <source>
        <dbReference type="Proteomes" id="UP000199423"/>
    </source>
</evidence>
<name>A0A1I7NB52_9HYPH</name>
<dbReference type="Proteomes" id="UP000199423">
    <property type="component" value="Unassembled WGS sequence"/>
</dbReference>
<dbReference type="RefSeq" id="WP_092866552.1">
    <property type="nucleotide sequence ID" value="NZ_FPCH01000002.1"/>
</dbReference>
<dbReference type="InterPro" id="IPR004160">
    <property type="entry name" value="Transl_elong_EFTu/EF1A_C"/>
</dbReference>
<evidence type="ECO:0000256" key="3">
    <source>
        <dbReference type="ARBA" id="ARBA00022917"/>
    </source>
</evidence>
<dbReference type="Gene3D" id="2.40.30.10">
    <property type="entry name" value="Translation factors"/>
    <property type="match status" value="1"/>
</dbReference>
<dbReference type="InterPro" id="IPR050055">
    <property type="entry name" value="EF-Tu_GTPase"/>
</dbReference>
<evidence type="ECO:0000256" key="4">
    <source>
        <dbReference type="ARBA" id="ARBA00023134"/>
    </source>
</evidence>
<dbReference type="GO" id="GO:0003746">
    <property type="term" value="F:translation elongation factor activity"/>
    <property type="evidence" value="ECO:0007669"/>
    <property type="project" value="UniProtKB-KW"/>
</dbReference>
<dbReference type="GO" id="GO:0005525">
    <property type="term" value="F:GTP binding"/>
    <property type="evidence" value="ECO:0007669"/>
    <property type="project" value="UniProtKB-KW"/>
</dbReference>
<evidence type="ECO:0000259" key="5">
    <source>
        <dbReference type="Pfam" id="PF03143"/>
    </source>
</evidence>
<dbReference type="STRING" id="51670.SAMN04488557_1433"/>
<gene>
    <name evidence="6" type="ORF">SAMN04488557_1433</name>
</gene>